<dbReference type="EMBL" id="JACCJZ010000020">
    <property type="protein sequence ID" value="NYZ63918.1"/>
    <property type="molecule type" value="Genomic_DNA"/>
</dbReference>
<reference evidence="2 3" key="1">
    <citation type="submission" date="2020-07" db="EMBL/GenBank/DDBJ databases">
        <title>isolation of Luteimonas sp. SJ-16.</title>
        <authorList>
            <person name="Huang X.-X."/>
            <person name="Xu L."/>
            <person name="Sun J.-Q."/>
        </authorList>
    </citation>
    <scope>NUCLEOTIDE SEQUENCE [LARGE SCALE GENOMIC DNA]</scope>
    <source>
        <strain evidence="2 3">SJ-16</strain>
    </source>
</reference>
<organism evidence="2 3">
    <name type="scientific">Luteimonas deserti</name>
    <dbReference type="NCBI Taxonomy" id="2752306"/>
    <lineage>
        <taxon>Bacteria</taxon>
        <taxon>Pseudomonadati</taxon>
        <taxon>Pseudomonadota</taxon>
        <taxon>Gammaproteobacteria</taxon>
        <taxon>Lysobacterales</taxon>
        <taxon>Lysobacteraceae</taxon>
        <taxon>Luteimonas</taxon>
    </lineage>
</organism>
<accession>A0A7Z0QV29</accession>
<dbReference type="Proteomes" id="UP000589896">
    <property type="component" value="Unassembled WGS sequence"/>
</dbReference>
<proteinExistence type="predicted"/>
<feature type="region of interest" description="Disordered" evidence="1">
    <location>
        <begin position="76"/>
        <end position="103"/>
    </location>
</feature>
<keyword evidence="3" id="KW-1185">Reference proteome</keyword>
<comment type="caution">
    <text evidence="2">The sequence shown here is derived from an EMBL/GenBank/DDBJ whole genome shotgun (WGS) entry which is preliminary data.</text>
</comment>
<gene>
    <name evidence="2" type="ORF">H0E82_14305</name>
</gene>
<dbReference type="AlphaFoldDB" id="A0A7Z0QV29"/>
<evidence type="ECO:0000313" key="3">
    <source>
        <dbReference type="Proteomes" id="UP000589896"/>
    </source>
</evidence>
<dbReference type="RefSeq" id="WP_180546106.1">
    <property type="nucleotide sequence ID" value="NZ_JACCJZ010000020.1"/>
</dbReference>
<sequence length="124" mass="13105">MAGTLPPETVTLAHIAALLRDDALDAAIEAGLMAAWPDVALAALDAGDRARIVDARHRLREAWAARARYRQRNARLERRAGERAAARTPSPVAADAADAPRPTLPSTAAALLARARARAAGRES</sequence>
<protein>
    <submittedName>
        <fullName evidence="2">Uncharacterized protein</fullName>
    </submittedName>
</protein>
<feature type="compositionally biased region" description="Basic and acidic residues" evidence="1">
    <location>
        <begin position="76"/>
        <end position="85"/>
    </location>
</feature>
<name>A0A7Z0QV29_9GAMM</name>
<evidence type="ECO:0000313" key="2">
    <source>
        <dbReference type="EMBL" id="NYZ63918.1"/>
    </source>
</evidence>
<evidence type="ECO:0000256" key="1">
    <source>
        <dbReference type="SAM" id="MobiDB-lite"/>
    </source>
</evidence>
<feature type="compositionally biased region" description="Low complexity" evidence="1">
    <location>
        <begin position="93"/>
        <end position="103"/>
    </location>
</feature>